<accession>R9HZW0</accession>
<protein>
    <submittedName>
        <fullName evidence="1">Uncharacterized protein</fullName>
    </submittedName>
</protein>
<dbReference type="EMBL" id="ASSP01000023">
    <property type="protein sequence ID" value="EOS09366.1"/>
    <property type="molecule type" value="Genomic_DNA"/>
</dbReference>
<dbReference type="AlphaFoldDB" id="R9HZW0"/>
<sequence length="53" mass="6023">MQSTFVAGFWGNIQSMKNTFESIHLIDWQPVTCISLQVIENLYGRSSIFPSSL</sequence>
<proteinExistence type="predicted"/>
<evidence type="ECO:0000313" key="1">
    <source>
        <dbReference type="EMBL" id="EOS09366.1"/>
    </source>
</evidence>
<name>R9HZW0_9BACT</name>
<reference evidence="1 2" key="1">
    <citation type="submission" date="2013-04" db="EMBL/GenBank/DDBJ databases">
        <title>The Genome Sequence of Bacteroides massiliensis dnLKV3.</title>
        <authorList>
            <consortium name="The Broad Institute Genomics Platform"/>
            <consortium name="The Broad Institute Genome Sequencing Center for Infectious Disease"/>
            <person name="Earl A."/>
            <person name="Xavier R."/>
            <person name="Kuhn K."/>
            <person name="Stappenbeck T."/>
            <person name="Walker B."/>
            <person name="Young S."/>
            <person name="Zeng Q."/>
            <person name="Gargeya S."/>
            <person name="Fitzgerald M."/>
            <person name="Haas B."/>
            <person name="Abouelleil A."/>
            <person name="Allen A.W."/>
            <person name="Alvarado L."/>
            <person name="Arachchi H.M."/>
            <person name="Berlin A.M."/>
            <person name="Chapman S.B."/>
            <person name="Gainer-Dewar J."/>
            <person name="Goldberg J."/>
            <person name="Griggs A."/>
            <person name="Gujja S."/>
            <person name="Hansen M."/>
            <person name="Howarth C."/>
            <person name="Imamovic A."/>
            <person name="Ireland A."/>
            <person name="Larimer J."/>
            <person name="McCowan C."/>
            <person name="Murphy C."/>
            <person name="Pearson M."/>
            <person name="Poon T.W."/>
            <person name="Priest M."/>
            <person name="Roberts A."/>
            <person name="Saif S."/>
            <person name="Shea T."/>
            <person name="Sisk P."/>
            <person name="Sykes S."/>
            <person name="Wortman J."/>
            <person name="Nusbaum C."/>
            <person name="Birren B."/>
        </authorList>
    </citation>
    <scope>NUCLEOTIDE SEQUENCE [LARGE SCALE GENOMIC DNA]</scope>
    <source>
        <strain evidence="2">dnLKV3</strain>
    </source>
</reference>
<dbReference type="HOGENOM" id="CLU_3058580_0_0_10"/>
<dbReference type="Proteomes" id="UP000014200">
    <property type="component" value="Unassembled WGS sequence"/>
</dbReference>
<organism evidence="1 2">
    <name type="scientific">Phocaeicola sartorii</name>
    <dbReference type="NCBI Taxonomy" id="671267"/>
    <lineage>
        <taxon>Bacteria</taxon>
        <taxon>Pseudomonadati</taxon>
        <taxon>Bacteroidota</taxon>
        <taxon>Bacteroidia</taxon>
        <taxon>Bacteroidales</taxon>
        <taxon>Bacteroidaceae</taxon>
        <taxon>Phocaeicola</taxon>
    </lineage>
</organism>
<comment type="caution">
    <text evidence="1">The sequence shown here is derived from an EMBL/GenBank/DDBJ whole genome shotgun (WGS) entry which is preliminary data.</text>
</comment>
<gene>
    <name evidence="1" type="ORF">C802_03817</name>
</gene>
<evidence type="ECO:0000313" key="2">
    <source>
        <dbReference type="Proteomes" id="UP000014200"/>
    </source>
</evidence>
<keyword evidence="2" id="KW-1185">Reference proteome</keyword>